<dbReference type="InterPro" id="IPR017969">
    <property type="entry name" value="Heavy-metal-associated_CS"/>
</dbReference>
<proteinExistence type="predicted"/>
<evidence type="ECO:0000259" key="2">
    <source>
        <dbReference type="PROSITE" id="PS50846"/>
    </source>
</evidence>
<dbReference type="Gene3D" id="3.30.70.100">
    <property type="match status" value="1"/>
</dbReference>
<gene>
    <name evidence="3" type="ordered locus">Mmcs_3947</name>
</gene>
<evidence type="ECO:0000313" key="3">
    <source>
        <dbReference type="EMBL" id="ABG10052.1"/>
    </source>
</evidence>
<keyword evidence="1" id="KW-0479">Metal-binding</keyword>
<dbReference type="PANTHER" id="PTHR22814">
    <property type="entry name" value="COPPER TRANSPORT PROTEIN ATOX1-RELATED"/>
    <property type="match status" value="1"/>
</dbReference>
<dbReference type="FunFam" id="3.30.70.100:FF:000001">
    <property type="entry name" value="ATPase copper transporting beta"/>
    <property type="match status" value="1"/>
</dbReference>
<dbReference type="PROSITE" id="PS50846">
    <property type="entry name" value="HMA_2"/>
    <property type="match status" value="1"/>
</dbReference>
<dbReference type="Pfam" id="PF00403">
    <property type="entry name" value="HMA"/>
    <property type="match status" value="1"/>
</dbReference>
<dbReference type="KEGG" id="mmc:Mmcs_3947"/>
<protein>
    <submittedName>
        <fullName evidence="3">Heavy metal transport/detoxification protein</fullName>
    </submittedName>
</protein>
<dbReference type="EMBL" id="CP000384">
    <property type="protein sequence ID" value="ABG10052.1"/>
    <property type="molecule type" value="Genomic_DNA"/>
</dbReference>
<dbReference type="AlphaFoldDB" id="A0A5Q5BNM4"/>
<dbReference type="SUPFAM" id="SSF55008">
    <property type="entry name" value="HMA, heavy metal-associated domain"/>
    <property type="match status" value="1"/>
</dbReference>
<dbReference type="CDD" id="cd00371">
    <property type="entry name" value="HMA"/>
    <property type="match status" value="1"/>
</dbReference>
<organism evidence="3">
    <name type="scientific">Mycobacterium sp. (strain MCS)</name>
    <dbReference type="NCBI Taxonomy" id="164756"/>
    <lineage>
        <taxon>Bacteria</taxon>
        <taxon>Bacillati</taxon>
        <taxon>Actinomycetota</taxon>
        <taxon>Actinomycetes</taxon>
        <taxon>Mycobacteriales</taxon>
        <taxon>Mycobacteriaceae</taxon>
        <taxon>Mycobacterium</taxon>
    </lineage>
</organism>
<dbReference type="PROSITE" id="PS01047">
    <property type="entry name" value="HMA_1"/>
    <property type="match status" value="1"/>
</dbReference>
<sequence length="67" mass="6742" precursor="true">MSLKLEVEGMSCAHCVASITKAVQPLPGVADVSVDLEAAAVTVTGEPDQAAVVAAIEDCGYDVRPAA</sequence>
<dbReference type="InterPro" id="IPR006121">
    <property type="entry name" value="HMA_dom"/>
</dbReference>
<dbReference type="GO" id="GO:0046872">
    <property type="term" value="F:metal ion binding"/>
    <property type="evidence" value="ECO:0007669"/>
    <property type="project" value="UniProtKB-KW"/>
</dbReference>
<dbReference type="PANTHER" id="PTHR22814:SF287">
    <property type="entry name" value="COPPER TRANSPORT PROTEIN ATX1"/>
    <property type="match status" value="1"/>
</dbReference>
<evidence type="ECO:0000256" key="1">
    <source>
        <dbReference type="ARBA" id="ARBA00022723"/>
    </source>
</evidence>
<reference evidence="3" key="1">
    <citation type="submission" date="2006-06" db="EMBL/GenBank/DDBJ databases">
        <title>Complete sequence of chromosome of Mycobacterium sp. MCS.</title>
        <authorList>
            <consortium name="US DOE Joint Genome Institute"/>
            <person name="Copeland A."/>
            <person name="Lucas S."/>
            <person name="Lapidus A."/>
            <person name="Barry K."/>
            <person name="Detter J.C."/>
            <person name="Glavina del Rio T."/>
            <person name="Hammon N."/>
            <person name="Israni S."/>
            <person name="Dalin E."/>
            <person name="Tice H."/>
            <person name="Pitluck S."/>
            <person name="Martinez M."/>
            <person name="Schmutz J."/>
            <person name="Larimer F."/>
            <person name="Land M."/>
            <person name="Hauser L."/>
            <person name="Kyrpides N."/>
            <person name="Kim E."/>
            <person name="Miller C.D."/>
            <person name="Hughes J.E."/>
            <person name="Anderson A.J."/>
            <person name="Sims R.C."/>
            <person name="Richardson P."/>
        </authorList>
    </citation>
    <scope>NUCLEOTIDE SEQUENCE [LARGE SCALE GENOMIC DNA]</scope>
    <source>
        <strain evidence="3">MCS</strain>
    </source>
</reference>
<dbReference type="InterPro" id="IPR036163">
    <property type="entry name" value="HMA_dom_sf"/>
</dbReference>
<feature type="domain" description="HMA" evidence="2">
    <location>
        <begin position="1"/>
        <end position="64"/>
    </location>
</feature>
<name>A0A5Q5BNM4_MYCSS</name>
<accession>A0A5Q5BNM4</accession>